<dbReference type="AlphaFoldDB" id="M1WYS7"/>
<accession>M1WYS7</accession>
<sequence>MPEKGSPFVGEYDPTHIAGPWEVGEWRESDVDETSDDPLEVASRRIVNGDCWRSVAFDMPKTFVRHGRGLRDLHDAVSLCPSCLQSLTPHGSSLRP</sequence>
<dbReference type="Proteomes" id="UP000053051">
    <property type="component" value="Unassembled WGS sequence"/>
</dbReference>
<reference evidence="2" key="2">
    <citation type="submission" date="2016-01" db="EMBL/GenBank/DDBJ databases">
        <title>Diatom-associated endosymboitic cyanobacterium lacks core nitrogen metabolism enzymes.</title>
        <authorList>
            <person name="Hilton J.A."/>
            <person name="Foster R.A."/>
            <person name="Tripp H.J."/>
            <person name="Carter B.J."/>
            <person name="Zehr J.P."/>
            <person name="Villareal T.A."/>
        </authorList>
    </citation>
    <scope>NUCLEOTIDE SEQUENCE [LARGE SCALE GENOMIC DNA]</scope>
    <source>
        <strain evidence="2">HH01</strain>
    </source>
</reference>
<proteinExistence type="predicted"/>
<evidence type="ECO:0000313" key="2">
    <source>
        <dbReference type="Proteomes" id="UP000053051"/>
    </source>
</evidence>
<name>M1WYS7_9NOST</name>
<evidence type="ECO:0000313" key="1">
    <source>
        <dbReference type="EMBL" id="CCH67032.1"/>
    </source>
</evidence>
<organism evidence="1 2">
    <name type="scientific">Richelia intracellularis HH01</name>
    <dbReference type="NCBI Taxonomy" id="1165094"/>
    <lineage>
        <taxon>Bacteria</taxon>
        <taxon>Bacillati</taxon>
        <taxon>Cyanobacteriota</taxon>
        <taxon>Cyanophyceae</taxon>
        <taxon>Nostocales</taxon>
        <taxon>Nostocaceae</taxon>
        <taxon>Richelia</taxon>
    </lineage>
</organism>
<gene>
    <name evidence="1" type="ORF">RINTHH_8770</name>
</gene>
<protein>
    <submittedName>
        <fullName evidence="1">Uncharacterized protein</fullName>
    </submittedName>
</protein>
<reference evidence="1 2" key="1">
    <citation type="submission" date="2012-05" db="EMBL/GenBank/DDBJ databases">
        <authorList>
            <person name="Hilton J."/>
        </authorList>
    </citation>
    <scope>NUCLEOTIDE SEQUENCE [LARGE SCALE GENOMIC DNA]</scope>
    <source>
        <strain evidence="1 2">HH01</strain>
    </source>
</reference>
<comment type="caution">
    <text evidence="1">The sequence shown here is derived from an EMBL/GenBank/DDBJ whole genome shotgun (WGS) entry which is preliminary data.</text>
</comment>
<keyword evidence="2" id="KW-1185">Reference proteome</keyword>
<dbReference type="EMBL" id="CAIY01000032">
    <property type="protein sequence ID" value="CCH67032.1"/>
    <property type="molecule type" value="Genomic_DNA"/>
</dbReference>